<comment type="caution">
    <text evidence="2">The sequence shown here is derived from an EMBL/GenBank/DDBJ whole genome shotgun (WGS) entry which is preliminary data.</text>
</comment>
<protein>
    <submittedName>
        <fullName evidence="2">Uncharacterized protein</fullName>
    </submittedName>
</protein>
<keyword evidence="1" id="KW-0812">Transmembrane</keyword>
<evidence type="ECO:0000313" key="3">
    <source>
        <dbReference type="Proteomes" id="UP000094008"/>
    </source>
</evidence>
<organism evidence="2 3">
    <name type="scientific">Mycolicibacterium peregrinum</name>
    <name type="common">Mycobacterium peregrinum</name>
    <dbReference type="NCBI Taxonomy" id="43304"/>
    <lineage>
        <taxon>Bacteria</taxon>
        <taxon>Bacillati</taxon>
        <taxon>Actinomycetota</taxon>
        <taxon>Actinomycetes</taxon>
        <taxon>Mycobacteriales</taxon>
        <taxon>Mycobacteriaceae</taxon>
        <taxon>Mycolicibacterium</taxon>
    </lineage>
</organism>
<feature type="transmembrane region" description="Helical" evidence="1">
    <location>
        <begin position="49"/>
        <end position="70"/>
    </location>
</feature>
<dbReference type="Proteomes" id="UP000094008">
    <property type="component" value="Unassembled WGS sequence"/>
</dbReference>
<keyword evidence="1" id="KW-0472">Membrane</keyword>
<evidence type="ECO:0000313" key="2">
    <source>
        <dbReference type="EMBL" id="OBB94875.1"/>
    </source>
</evidence>
<gene>
    <name evidence="2" type="ORF">A5779_19020</name>
</gene>
<dbReference type="AlphaFoldDB" id="A0A1A0WBP8"/>
<reference evidence="3" key="1">
    <citation type="submission" date="2016-06" db="EMBL/GenBank/DDBJ databases">
        <authorList>
            <person name="Sutton G."/>
            <person name="Brinkac L."/>
            <person name="Sanka R."/>
            <person name="Adams M."/>
            <person name="Lau E."/>
            <person name="Mehaffy C."/>
            <person name="Tameris M."/>
            <person name="Hatherill M."/>
            <person name="Hanekom W."/>
            <person name="Mahomed H."/>
            <person name="Mcshane H."/>
        </authorList>
    </citation>
    <scope>NUCLEOTIDE SEQUENCE [LARGE SCALE GENOMIC DNA]</scope>
    <source>
        <strain evidence="3">852002-10433_SCH5171157</strain>
    </source>
</reference>
<sequence>MGASPPEANGNDGNGWGWQLLEGLLIFTSGDASSTRGFGDTARARVKTVLLIMGVGVAAIVALVMIAAAVH</sequence>
<keyword evidence="1" id="KW-1133">Transmembrane helix</keyword>
<dbReference type="EMBL" id="LZSY01000047">
    <property type="protein sequence ID" value="OBB94875.1"/>
    <property type="molecule type" value="Genomic_DNA"/>
</dbReference>
<accession>A0A1A0WBP8</accession>
<evidence type="ECO:0000256" key="1">
    <source>
        <dbReference type="SAM" id="Phobius"/>
    </source>
</evidence>
<name>A0A1A0WBP8_MYCPR</name>
<proteinExistence type="predicted"/>